<dbReference type="InterPro" id="IPR011701">
    <property type="entry name" value="MFS"/>
</dbReference>
<dbReference type="InterPro" id="IPR036259">
    <property type="entry name" value="MFS_trans_sf"/>
</dbReference>
<feature type="transmembrane region" description="Helical" evidence="8">
    <location>
        <begin position="286"/>
        <end position="306"/>
    </location>
</feature>
<evidence type="ECO:0000256" key="3">
    <source>
        <dbReference type="ARBA" id="ARBA00009120"/>
    </source>
</evidence>
<feature type="transmembrane region" description="Helical" evidence="8">
    <location>
        <begin position="82"/>
        <end position="100"/>
    </location>
</feature>
<comment type="caution">
    <text evidence="9">The sequence shown here is derived from an EMBL/GenBank/DDBJ whole genome shotgun (WGS) entry which is preliminary data.</text>
</comment>
<sequence>MSMNNVQSRQPSNLIPMIMLGTLFFIFGLVSWVNSILIPYFKVSCELTHTQSYLVALAFYIAYLVMSIPAARLIGRIGSRRGIMIGLWLMSAGTFIFVPAACTRAYSIFLTGLFTIGTGLSILQTVANPYVTILGPIESAAQRISIMGLCNKIAGILAPLLFAAVILKSTDNELFEVLKSNSVTGIEKDILLDGLIRRVIVPYSVLSLFLFLFGCTIYFIRLPELGNNQQEDTIHDNKDRKSIGSYPYLIMGVFAIFFHVAAQVISIDTIISYAENMGFNLQEAKIFPSITLSCALVGYFLGILLIPRFASQQLMLRISTVGGLILSVCVLFIPGTIQMYGHTTSLSIWCLCLMGVCNALIYAGIWPLAIHDLGRWINLGSSFMVMALCGNAFMPVIYGLIADHHGLRSGYIVLIPCFLYLIFYAFYGYKINHWSELWKLKKDK</sequence>
<feature type="transmembrane region" description="Helical" evidence="8">
    <location>
        <begin position="248"/>
        <end position="274"/>
    </location>
</feature>
<comment type="similarity">
    <text evidence="3">Belongs to the major facilitator superfamily. FHS transporter (TC 2.A.1.7) family.</text>
</comment>
<dbReference type="RefSeq" id="WP_272721385.1">
    <property type="nucleotide sequence ID" value="NZ_JAQPYS010000119.1"/>
</dbReference>
<evidence type="ECO:0000256" key="4">
    <source>
        <dbReference type="ARBA" id="ARBA00022475"/>
    </source>
</evidence>
<feature type="transmembrane region" description="Helical" evidence="8">
    <location>
        <begin position="376"/>
        <end position="398"/>
    </location>
</feature>
<dbReference type="PANTHER" id="PTHR43702:SF12">
    <property type="entry name" value="N-ACETYL GLUCOSAMINE TRANSPORTER NAGP"/>
    <property type="match status" value="1"/>
</dbReference>
<evidence type="ECO:0000313" key="10">
    <source>
        <dbReference type="Proteomes" id="UP001215398"/>
    </source>
</evidence>
<dbReference type="PANTHER" id="PTHR43702">
    <property type="entry name" value="L-FUCOSE-PROTON SYMPORTER"/>
    <property type="match status" value="1"/>
</dbReference>
<feature type="transmembrane region" description="Helical" evidence="8">
    <location>
        <begin position="200"/>
        <end position="220"/>
    </location>
</feature>
<dbReference type="Gene3D" id="1.20.1250.20">
    <property type="entry name" value="MFS general substrate transporter like domains"/>
    <property type="match status" value="2"/>
</dbReference>
<reference evidence="9 10" key="1">
    <citation type="submission" date="2023-01" db="EMBL/GenBank/DDBJ databases">
        <title>Exploring GABA producing Bacteroides strains toward improving mental health.</title>
        <authorList>
            <person name="Yousuf B."/>
            <person name="Bouhlel N.E."/>
            <person name="Mottawea W."/>
            <person name="Hammami R."/>
        </authorList>
    </citation>
    <scope>NUCLEOTIDE SEQUENCE [LARGE SCALE GENOMIC DNA]</scope>
    <source>
        <strain evidence="9 10">UO.H1054</strain>
    </source>
</reference>
<evidence type="ECO:0000256" key="1">
    <source>
        <dbReference type="ARBA" id="ARBA00003321"/>
    </source>
</evidence>
<feature type="transmembrane region" description="Helical" evidence="8">
    <location>
        <begin position="53"/>
        <end position="75"/>
    </location>
</feature>
<evidence type="ECO:0000256" key="2">
    <source>
        <dbReference type="ARBA" id="ARBA00004429"/>
    </source>
</evidence>
<proteinExistence type="inferred from homology"/>
<protein>
    <submittedName>
        <fullName evidence="9">Sugar MFS transporter</fullName>
    </submittedName>
</protein>
<keyword evidence="6 8" id="KW-1133">Transmembrane helix</keyword>
<comment type="subcellular location">
    <subcellularLocation>
        <location evidence="2">Cell inner membrane</location>
        <topology evidence="2">Multi-pass membrane protein</topology>
    </subcellularLocation>
</comment>
<comment type="function">
    <text evidence="1">Intake of glucose and galactose.</text>
</comment>
<dbReference type="Pfam" id="PF07690">
    <property type="entry name" value="MFS_1"/>
    <property type="match status" value="1"/>
</dbReference>
<keyword evidence="10" id="KW-1185">Reference proteome</keyword>
<dbReference type="CDD" id="cd17394">
    <property type="entry name" value="MFS_FucP_like"/>
    <property type="match status" value="1"/>
</dbReference>
<feature type="transmembrane region" description="Helical" evidence="8">
    <location>
        <begin position="346"/>
        <end position="369"/>
    </location>
</feature>
<keyword evidence="7 8" id="KW-0472">Membrane</keyword>
<feature type="transmembrane region" description="Helical" evidence="8">
    <location>
        <begin position="318"/>
        <end position="340"/>
    </location>
</feature>
<name>A0ABT5HDP6_9BACE</name>
<feature type="transmembrane region" description="Helical" evidence="8">
    <location>
        <begin position="12"/>
        <end position="33"/>
    </location>
</feature>
<dbReference type="NCBIfam" id="TIGR01272">
    <property type="entry name" value="gluP"/>
    <property type="match status" value="1"/>
</dbReference>
<dbReference type="InterPro" id="IPR050375">
    <property type="entry name" value="MFS_TsgA-like"/>
</dbReference>
<feature type="transmembrane region" description="Helical" evidence="8">
    <location>
        <begin position="410"/>
        <end position="429"/>
    </location>
</feature>
<dbReference type="EMBL" id="JAQPYS010000119">
    <property type="protein sequence ID" value="MDC7138700.1"/>
    <property type="molecule type" value="Genomic_DNA"/>
</dbReference>
<feature type="transmembrane region" description="Helical" evidence="8">
    <location>
        <begin position="106"/>
        <end position="123"/>
    </location>
</feature>
<accession>A0ABT5HDP6</accession>
<evidence type="ECO:0000256" key="7">
    <source>
        <dbReference type="ARBA" id="ARBA00023136"/>
    </source>
</evidence>
<organism evidence="9 10">
    <name type="scientific">Bacteroides zhangwenhongii</name>
    <dbReference type="NCBI Taxonomy" id="2650157"/>
    <lineage>
        <taxon>Bacteria</taxon>
        <taxon>Pseudomonadati</taxon>
        <taxon>Bacteroidota</taxon>
        <taxon>Bacteroidia</taxon>
        <taxon>Bacteroidales</taxon>
        <taxon>Bacteroidaceae</taxon>
        <taxon>Bacteroides</taxon>
    </lineage>
</organism>
<evidence type="ECO:0000256" key="8">
    <source>
        <dbReference type="SAM" id="Phobius"/>
    </source>
</evidence>
<dbReference type="InterPro" id="IPR005964">
    <property type="entry name" value="Glc/Gal_transptr_bac"/>
</dbReference>
<keyword evidence="5 8" id="KW-0812">Transmembrane</keyword>
<evidence type="ECO:0000256" key="5">
    <source>
        <dbReference type="ARBA" id="ARBA00022692"/>
    </source>
</evidence>
<evidence type="ECO:0000256" key="6">
    <source>
        <dbReference type="ARBA" id="ARBA00022989"/>
    </source>
</evidence>
<gene>
    <name evidence="9" type="ORF">PQG98_20525</name>
</gene>
<feature type="transmembrane region" description="Helical" evidence="8">
    <location>
        <begin position="144"/>
        <end position="167"/>
    </location>
</feature>
<evidence type="ECO:0000313" key="9">
    <source>
        <dbReference type="EMBL" id="MDC7138700.1"/>
    </source>
</evidence>
<dbReference type="SUPFAM" id="SSF103473">
    <property type="entry name" value="MFS general substrate transporter"/>
    <property type="match status" value="1"/>
</dbReference>
<dbReference type="Proteomes" id="UP001215398">
    <property type="component" value="Unassembled WGS sequence"/>
</dbReference>
<keyword evidence="4" id="KW-1003">Cell membrane</keyword>